<reference evidence="4" key="3">
    <citation type="submission" date="2025-09" db="UniProtKB">
        <authorList>
            <consortium name="Ensembl"/>
        </authorList>
    </citation>
    <scope>IDENTIFICATION</scope>
</reference>
<feature type="compositionally biased region" description="Acidic residues" evidence="3">
    <location>
        <begin position="320"/>
        <end position="329"/>
    </location>
</feature>
<evidence type="ECO:0000313" key="5">
    <source>
        <dbReference type="Proteomes" id="UP000007635"/>
    </source>
</evidence>
<feature type="region of interest" description="Disordered" evidence="3">
    <location>
        <begin position="421"/>
        <end position="461"/>
    </location>
</feature>
<dbReference type="InterPro" id="IPR000048">
    <property type="entry name" value="IQ_motif_EF-hand-BS"/>
</dbReference>
<reference evidence="4" key="2">
    <citation type="submission" date="2025-08" db="UniProtKB">
        <authorList>
            <consortium name="Ensembl"/>
        </authorList>
    </citation>
    <scope>IDENTIFICATION</scope>
</reference>
<evidence type="ECO:0000256" key="2">
    <source>
        <dbReference type="SAM" id="Coils"/>
    </source>
</evidence>
<feature type="compositionally biased region" description="Basic and acidic residues" evidence="3">
    <location>
        <begin position="293"/>
        <end position="319"/>
    </location>
</feature>
<sequence>MYDEIIRLKKSLQEQKSDKKQMKAKLRRLEEDNAKREKQIEELLDPTKGSEYTRSLVDKKREGSVVLNGLKQRILKLEQQCREKEKALSKLQSELRTTNLEELKITVETYFDEIQRLRMLLEAAEKSVCVLGYREWSKQRLLRRLLEVEKRLEDGRGPAHAAQRSGRLDRGVQATHTEAPGFTVATEATVSVGTVTEEGGEVPALRERLGQLEKERAELQQRLSGKDDELRQSRAEREASEIETERWKAEQTNERERERQQHTLELEQLLMRIQTLEEKSKAAQAELPSAASPDDRRDTDAGVRPEEGGKRDGGGSKEKEEEEEEEELGTEEKEREKSALVIQRNWRAHSNRDIVMLQSAMRAHLLRDSRLKDLLKETHKKAVEATSEAASSAEGGFDAVALTMIQSSFRGHLARCSRATESSGFSVPSPMGNDAPTLAKGGARSKHPHDTTDGGKQAEEEDPWLLSSTHSTWTTAPTDQTELRCTAERIGAADADSDDSDDIIVSPSRPLRSREVFIL</sequence>
<dbReference type="Ensembl" id="ENSGACT00000031682.1">
    <property type="protein sequence ID" value="ENSGACP00000070158.1"/>
    <property type="gene ID" value="ENSGACG00000016515.2"/>
</dbReference>
<dbReference type="PANTHER" id="PTHR22590">
    <property type="entry name" value="MYOSIN MOTOR DOMAIN-CONTAINING PROTEIN"/>
    <property type="match status" value="1"/>
</dbReference>
<feature type="coiled-coil region" evidence="2">
    <location>
        <begin position="5"/>
        <end position="42"/>
    </location>
</feature>
<dbReference type="Pfam" id="PF00612">
    <property type="entry name" value="IQ"/>
    <property type="match status" value="2"/>
</dbReference>
<proteinExistence type="predicted"/>
<dbReference type="InterPro" id="IPR052318">
    <property type="entry name" value="CellDiv_DevSignal_Domain"/>
</dbReference>
<accession>A0AAQ4S4W1</accession>
<dbReference type="PANTHER" id="PTHR22590:SF3">
    <property type="entry name" value="IQ DOMAIN-CONTAINING PROTEIN E"/>
    <property type="match status" value="1"/>
</dbReference>
<name>A0AAQ4S4W1_GASAC</name>
<dbReference type="PROSITE" id="PS50096">
    <property type="entry name" value="IQ"/>
    <property type="match status" value="1"/>
</dbReference>
<feature type="region of interest" description="Disordered" evidence="3">
    <location>
        <begin position="220"/>
        <end position="259"/>
    </location>
</feature>
<evidence type="ECO:0008006" key="6">
    <source>
        <dbReference type="Google" id="ProtNLM"/>
    </source>
</evidence>
<dbReference type="Proteomes" id="UP000007635">
    <property type="component" value="Chromosome IX"/>
</dbReference>
<dbReference type="GeneTree" id="ENSGT00940000163679"/>
<feature type="region of interest" description="Disordered" evidence="3">
    <location>
        <begin position="280"/>
        <end position="339"/>
    </location>
</feature>
<keyword evidence="2" id="KW-0175">Coiled coil</keyword>
<evidence type="ECO:0000313" key="4">
    <source>
        <dbReference type="Ensembl" id="ENSGACP00000070158.1"/>
    </source>
</evidence>
<dbReference type="Gene3D" id="1.20.5.190">
    <property type="match status" value="1"/>
</dbReference>
<organism evidence="4 5">
    <name type="scientific">Gasterosteus aculeatus aculeatus</name>
    <name type="common">three-spined stickleback</name>
    <dbReference type="NCBI Taxonomy" id="481459"/>
    <lineage>
        <taxon>Eukaryota</taxon>
        <taxon>Metazoa</taxon>
        <taxon>Chordata</taxon>
        <taxon>Craniata</taxon>
        <taxon>Vertebrata</taxon>
        <taxon>Euteleostomi</taxon>
        <taxon>Actinopterygii</taxon>
        <taxon>Neopterygii</taxon>
        <taxon>Teleostei</taxon>
        <taxon>Neoteleostei</taxon>
        <taxon>Acanthomorphata</taxon>
        <taxon>Eupercaria</taxon>
        <taxon>Perciformes</taxon>
        <taxon>Cottioidei</taxon>
        <taxon>Gasterosteales</taxon>
        <taxon>Gasterosteidae</taxon>
        <taxon>Gasterosteus</taxon>
    </lineage>
</organism>
<feature type="coiled-coil region" evidence="2">
    <location>
        <begin position="67"/>
        <end position="127"/>
    </location>
</feature>
<evidence type="ECO:0000256" key="1">
    <source>
        <dbReference type="ARBA" id="ARBA00022737"/>
    </source>
</evidence>
<keyword evidence="5" id="KW-1185">Reference proteome</keyword>
<feature type="compositionally biased region" description="Basic and acidic residues" evidence="3">
    <location>
        <begin position="448"/>
        <end position="458"/>
    </location>
</feature>
<keyword evidence="1" id="KW-0677">Repeat</keyword>
<protein>
    <recommendedName>
        <fullName evidence="6">IQ motif containing E</fullName>
    </recommendedName>
</protein>
<evidence type="ECO:0000256" key="3">
    <source>
        <dbReference type="SAM" id="MobiDB-lite"/>
    </source>
</evidence>
<dbReference type="AlphaFoldDB" id="A0AAQ4S4W1"/>
<reference evidence="4 5" key="1">
    <citation type="journal article" date="2021" name="G3 (Bethesda)">
        <title>Improved contiguity of the threespine stickleback genome using long-read sequencing.</title>
        <authorList>
            <person name="Nath S."/>
            <person name="Shaw D.E."/>
            <person name="White M.A."/>
        </authorList>
    </citation>
    <scope>NUCLEOTIDE SEQUENCE [LARGE SCALE GENOMIC DNA]</scope>
    <source>
        <strain evidence="4 5">Lake Benthic</strain>
    </source>
</reference>